<evidence type="ECO:0000313" key="2">
    <source>
        <dbReference type="EMBL" id="AYQ74969.1"/>
    </source>
</evidence>
<dbReference type="Proteomes" id="UP000269097">
    <property type="component" value="Chromosome"/>
</dbReference>
<feature type="transmembrane region" description="Helical" evidence="1">
    <location>
        <begin position="64"/>
        <end position="88"/>
    </location>
</feature>
<feature type="transmembrane region" description="Helical" evidence="1">
    <location>
        <begin position="31"/>
        <end position="52"/>
    </location>
</feature>
<protein>
    <submittedName>
        <fullName evidence="2">Uncharacterized protein</fullName>
    </submittedName>
</protein>
<dbReference type="KEGG" id="coh:EAV92_21875"/>
<sequence length="158" mass="17932">MSVVVFLLLAWFSVMVLVTLPSKLPLIVNVLLFMAIDIVLTNKLTIIGFNLQWFKIHTDSVLRFLSLILHNDVTVTFALLVFANVFLLTPHAGARWAVSLYAFLFQILSGLTLRWNGVLTDVSWNFMKESLMIALMMGYTLLVGSILQRMAAREGWIR</sequence>
<evidence type="ECO:0000256" key="1">
    <source>
        <dbReference type="SAM" id="Phobius"/>
    </source>
</evidence>
<dbReference type="RefSeq" id="WP_123043049.1">
    <property type="nucleotide sequence ID" value="NZ_CP033433.1"/>
</dbReference>
<keyword evidence="1" id="KW-0812">Transmembrane</keyword>
<name>A0A3G3K5B4_9BACL</name>
<feature type="transmembrane region" description="Helical" evidence="1">
    <location>
        <begin position="131"/>
        <end position="151"/>
    </location>
</feature>
<gene>
    <name evidence="2" type="ORF">EAV92_21875</name>
</gene>
<dbReference type="AlphaFoldDB" id="A0A3G3K5B4"/>
<accession>A0A3G3K5B4</accession>
<keyword evidence="1" id="KW-0472">Membrane</keyword>
<keyword evidence="1" id="KW-1133">Transmembrane helix</keyword>
<proteinExistence type="predicted"/>
<organism evidence="2 3">
    <name type="scientific">Cohnella candidum</name>
    <dbReference type="NCBI Taxonomy" id="2674991"/>
    <lineage>
        <taxon>Bacteria</taxon>
        <taxon>Bacillati</taxon>
        <taxon>Bacillota</taxon>
        <taxon>Bacilli</taxon>
        <taxon>Bacillales</taxon>
        <taxon>Paenibacillaceae</taxon>
        <taxon>Cohnella</taxon>
    </lineage>
</organism>
<evidence type="ECO:0000313" key="3">
    <source>
        <dbReference type="Proteomes" id="UP000269097"/>
    </source>
</evidence>
<dbReference type="EMBL" id="CP033433">
    <property type="protein sequence ID" value="AYQ74969.1"/>
    <property type="molecule type" value="Genomic_DNA"/>
</dbReference>
<reference evidence="2 3" key="1">
    <citation type="submission" date="2018-10" db="EMBL/GenBank/DDBJ databases">
        <title>Genome Sequence of Cohnella sp.</title>
        <authorList>
            <person name="Srinivasan S."/>
            <person name="Kim M.K."/>
        </authorList>
    </citation>
    <scope>NUCLEOTIDE SEQUENCE [LARGE SCALE GENOMIC DNA]</scope>
    <source>
        <strain evidence="2 3">18JY8-7</strain>
    </source>
</reference>
<feature type="transmembrane region" description="Helical" evidence="1">
    <location>
        <begin position="100"/>
        <end position="119"/>
    </location>
</feature>
<keyword evidence="3" id="KW-1185">Reference proteome</keyword>